<keyword evidence="2" id="KW-0808">Transferase</keyword>
<dbReference type="GO" id="GO:0008270">
    <property type="term" value="F:zinc ion binding"/>
    <property type="evidence" value="ECO:0007669"/>
    <property type="project" value="UniProtKB-KW"/>
</dbReference>
<dbReference type="PANTHER" id="PTHR46165">
    <property type="entry name" value="SET AND MYND DOMAIN-CONTAINING PROTEIN 4"/>
    <property type="match status" value="1"/>
</dbReference>
<keyword evidence="3" id="KW-0949">S-adenosyl-L-methionine</keyword>
<dbReference type="GO" id="GO:0005634">
    <property type="term" value="C:nucleus"/>
    <property type="evidence" value="ECO:0007669"/>
    <property type="project" value="TreeGrafter"/>
</dbReference>
<evidence type="ECO:0000256" key="8">
    <source>
        <dbReference type="SAM" id="MobiDB-lite"/>
    </source>
</evidence>
<dbReference type="EMBL" id="JAAAUQ010000496">
    <property type="protein sequence ID" value="KAF9149712.1"/>
    <property type="molecule type" value="Genomic_DNA"/>
</dbReference>
<dbReference type="InterPro" id="IPR002893">
    <property type="entry name" value="Znf_MYND"/>
</dbReference>
<evidence type="ECO:0000313" key="11">
    <source>
        <dbReference type="Proteomes" id="UP000748756"/>
    </source>
</evidence>
<comment type="caution">
    <text evidence="10">The sequence shown here is derived from an EMBL/GenBank/DDBJ whole genome shotgun (WGS) entry which is preliminary data.</text>
</comment>
<feature type="compositionally biased region" description="Polar residues" evidence="8">
    <location>
        <begin position="1"/>
        <end position="30"/>
    </location>
</feature>
<sequence length="255" mass="27528">MILKTQPNSSVCDSSSGLPHDSSTVTNQDVTIRARKQTSTASGDEMDKQQDYNQGGDFGEHSMTATTTRPSTGDHKGCMTPDHSTARPFSDSLHEHGSHNSNGSIGNHQAKRQKRASALSTTTSSMPVGDNDNDIDEGAGRVVSRIETPDRGRIMVARSKITKGTFLYRLAAQADVCDTANRTRRCASCLKRFSHGPVEEVEMTMKGASGGRGAGGAYGCEGCGEIWYCDQSCAKRDWEVLHAAECRFLKALYQG</sequence>
<evidence type="ECO:0000256" key="3">
    <source>
        <dbReference type="ARBA" id="ARBA00022691"/>
    </source>
</evidence>
<evidence type="ECO:0000256" key="6">
    <source>
        <dbReference type="ARBA" id="ARBA00022833"/>
    </source>
</evidence>
<evidence type="ECO:0000256" key="1">
    <source>
        <dbReference type="ARBA" id="ARBA00022603"/>
    </source>
</evidence>
<dbReference type="SUPFAM" id="SSF144232">
    <property type="entry name" value="HIT/MYND zinc finger-like"/>
    <property type="match status" value="1"/>
</dbReference>
<keyword evidence="5 7" id="KW-0863">Zinc-finger</keyword>
<dbReference type="Gene3D" id="6.10.140.2220">
    <property type="match status" value="1"/>
</dbReference>
<feature type="domain" description="MYND-type" evidence="9">
    <location>
        <begin position="186"/>
        <end position="246"/>
    </location>
</feature>
<evidence type="ECO:0000256" key="5">
    <source>
        <dbReference type="ARBA" id="ARBA00022771"/>
    </source>
</evidence>
<keyword evidence="11" id="KW-1185">Reference proteome</keyword>
<gene>
    <name evidence="10" type="ORF">BG015_008473</name>
</gene>
<dbReference type="GO" id="GO:0005737">
    <property type="term" value="C:cytoplasm"/>
    <property type="evidence" value="ECO:0007669"/>
    <property type="project" value="TreeGrafter"/>
</dbReference>
<reference evidence="10" key="1">
    <citation type="journal article" date="2020" name="Fungal Divers.">
        <title>Resolving the Mortierellaceae phylogeny through synthesis of multi-gene phylogenetics and phylogenomics.</title>
        <authorList>
            <person name="Vandepol N."/>
            <person name="Liber J."/>
            <person name="Desiro A."/>
            <person name="Na H."/>
            <person name="Kennedy M."/>
            <person name="Barry K."/>
            <person name="Grigoriev I.V."/>
            <person name="Miller A.N."/>
            <person name="O'Donnell K."/>
            <person name="Stajich J.E."/>
            <person name="Bonito G."/>
        </authorList>
    </citation>
    <scope>NUCLEOTIDE SEQUENCE</scope>
    <source>
        <strain evidence="10">NRRL 6426</strain>
    </source>
</reference>
<dbReference type="OrthoDB" id="1028014at2759"/>
<feature type="region of interest" description="Disordered" evidence="8">
    <location>
        <begin position="1"/>
        <end position="137"/>
    </location>
</feature>
<keyword evidence="1" id="KW-0489">Methyltransferase</keyword>
<dbReference type="Proteomes" id="UP000748756">
    <property type="component" value="Unassembled WGS sequence"/>
</dbReference>
<protein>
    <recommendedName>
        <fullName evidence="9">MYND-type domain-containing protein</fullName>
    </recommendedName>
</protein>
<evidence type="ECO:0000259" key="9">
    <source>
        <dbReference type="PROSITE" id="PS50865"/>
    </source>
</evidence>
<keyword evidence="6" id="KW-0862">Zinc</keyword>
<dbReference type="PANTHER" id="PTHR46165:SF2">
    <property type="entry name" value="SET AND MYND DOMAIN-CONTAINING PROTEIN 4"/>
    <property type="match status" value="1"/>
</dbReference>
<keyword evidence="4" id="KW-0479">Metal-binding</keyword>
<dbReference type="Pfam" id="PF01753">
    <property type="entry name" value="zf-MYND"/>
    <property type="match status" value="1"/>
</dbReference>
<evidence type="ECO:0000256" key="7">
    <source>
        <dbReference type="PROSITE-ProRule" id="PRU00134"/>
    </source>
</evidence>
<feature type="non-terminal residue" evidence="10">
    <location>
        <position position="255"/>
    </location>
</feature>
<dbReference type="GO" id="GO:0032259">
    <property type="term" value="P:methylation"/>
    <property type="evidence" value="ECO:0007669"/>
    <property type="project" value="UniProtKB-KW"/>
</dbReference>
<evidence type="ECO:0000256" key="4">
    <source>
        <dbReference type="ARBA" id="ARBA00022723"/>
    </source>
</evidence>
<dbReference type="InterPro" id="IPR052097">
    <property type="entry name" value="SET-MYND_domain_protein"/>
</dbReference>
<dbReference type="AlphaFoldDB" id="A0A9P5VAH4"/>
<accession>A0A9P5VAH4</accession>
<evidence type="ECO:0000313" key="10">
    <source>
        <dbReference type="EMBL" id="KAF9149712.1"/>
    </source>
</evidence>
<organism evidence="10 11">
    <name type="scientific">Linnemannia schmuckeri</name>
    <dbReference type="NCBI Taxonomy" id="64567"/>
    <lineage>
        <taxon>Eukaryota</taxon>
        <taxon>Fungi</taxon>
        <taxon>Fungi incertae sedis</taxon>
        <taxon>Mucoromycota</taxon>
        <taxon>Mortierellomycotina</taxon>
        <taxon>Mortierellomycetes</taxon>
        <taxon>Mortierellales</taxon>
        <taxon>Mortierellaceae</taxon>
        <taxon>Linnemannia</taxon>
    </lineage>
</organism>
<dbReference type="GO" id="GO:0042826">
    <property type="term" value="F:histone deacetylase binding"/>
    <property type="evidence" value="ECO:0007669"/>
    <property type="project" value="TreeGrafter"/>
</dbReference>
<dbReference type="PROSITE" id="PS50865">
    <property type="entry name" value="ZF_MYND_2"/>
    <property type="match status" value="1"/>
</dbReference>
<dbReference type="GO" id="GO:0008168">
    <property type="term" value="F:methyltransferase activity"/>
    <property type="evidence" value="ECO:0007669"/>
    <property type="project" value="UniProtKB-KW"/>
</dbReference>
<proteinExistence type="predicted"/>
<evidence type="ECO:0000256" key="2">
    <source>
        <dbReference type="ARBA" id="ARBA00022679"/>
    </source>
</evidence>
<name>A0A9P5VAH4_9FUNG</name>